<reference evidence="1" key="1">
    <citation type="journal article" date="2014" name="Int. J. Syst. Evol. Microbiol.">
        <title>Complete genome sequence of Corynebacterium casei LMG S-19264T (=DSM 44701T), isolated from a smear-ripened cheese.</title>
        <authorList>
            <consortium name="US DOE Joint Genome Institute (JGI-PGF)"/>
            <person name="Walter F."/>
            <person name="Albersmeier A."/>
            <person name="Kalinowski J."/>
            <person name="Ruckert C."/>
        </authorList>
    </citation>
    <scope>NUCLEOTIDE SEQUENCE</scope>
    <source>
        <strain evidence="1">KCTC 32501</strain>
    </source>
</reference>
<dbReference type="EMBL" id="BMZG01000031">
    <property type="protein sequence ID" value="GHA80282.1"/>
    <property type="molecule type" value="Genomic_DNA"/>
</dbReference>
<dbReference type="Proteomes" id="UP000614287">
    <property type="component" value="Unassembled WGS sequence"/>
</dbReference>
<comment type="caution">
    <text evidence="1">The sequence shown here is derived from an EMBL/GenBank/DDBJ whole genome shotgun (WGS) entry which is preliminary data.</text>
</comment>
<accession>A0A8J3G0I4</accession>
<evidence type="ECO:0000313" key="2">
    <source>
        <dbReference type="Proteomes" id="UP000614287"/>
    </source>
</evidence>
<sequence>MWAYVASLNENLDFKQTMLMLDETKQMVELNQLSKCQSILESDLRVTLRKHMILN</sequence>
<gene>
    <name evidence="1" type="ORF">GCM10009007_21130</name>
</gene>
<dbReference type="AlphaFoldDB" id="A0A8J3G0I4"/>
<protein>
    <submittedName>
        <fullName evidence="1">Uncharacterized protein</fullName>
    </submittedName>
</protein>
<keyword evidence="2" id="KW-1185">Reference proteome</keyword>
<reference evidence="1" key="2">
    <citation type="submission" date="2020-09" db="EMBL/GenBank/DDBJ databases">
        <authorList>
            <person name="Sun Q."/>
            <person name="Kim S."/>
        </authorList>
    </citation>
    <scope>NUCLEOTIDE SEQUENCE</scope>
    <source>
        <strain evidence="1">KCTC 32501</strain>
    </source>
</reference>
<organism evidence="1 2">
    <name type="scientific">Formosimonas limnophila</name>
    <dbReference type="NCBI Taxonomy" id="1384487"/>
    <lineage>
        <taxon>Bacteria</taxon>
        <taxon>Pseudomonadati</taxon>
        <taxon>Pseudomonadota</taxon>
        <taxon>Betaproteobacteria</taxon>
        <taxon>Burkholderiales</taxon>
        <taxon>Burkholderiaceae</taxon>
        <taxon>Formosimonas</taxon>
    </lineage>
</organism>
<proteinExistence type="predicted"/>
<evidence type="ECO:0000313" key="1">
    <source>
        <dbReference type="EMBL" id="GHA80282.1"/>
    </source>
</evidence>
<name>A0A8J3G0I4_9BURK</name>